<gene>
    <name evidence="1" type="ORF">EIZ48_09950</name>
</gene>
<dbReference type="PROSITE" id="PS51257">
    <property type="entry name" value="PROKAR_LIPOPROTEIN"/>
    <property type="match status" value="1"/>
</dbReference>
<evidence type="ECO:0000313" key="1">
    <source>
        <dbReference type="EMBL" id="NBI52898.1"/>
    </source>
</evidence>
<proteinExistence type="predicted"/>
<dbReference type="RefSeq" id="WP_160650578.1">
    <property type="nucleotide sequence ID" value="NZ_RSEJ01000008.1"/>
</dbReference>
<name>A0ABW9YGN4_9GAMM</name>
<reference evidence="1 2" key="1">
    <citation type="journal article" date="2017" name="Int. J. Syst. Evol. Microbiol.">
        <title>Photobacterium alginatilyticum sp. nov., a marine bacterium isolated from bottom seawater.</title>
        <authorList>
            <person name="Wang X."/>
            <person name="Wang Y."/>
            <person name="Yang X."/>
            <person name="Sun H."/>
            <person name="Li B."/>
            <person name="Zhang X.H."/>
        </authorList>
    </citation>
    <scope>NUCLEOTIDE SEQUENCE [LARGE SCALE GENOMIC DNA]</scope>
    <source>
        <strain evidence="1 2">P03D4</strain>
    </source>
</reference>
<comment type="caution">
    <text evidence="1">The sequence shown here is derived from an EMBL/GenBank/DDBJ whole genome shotgun (WGS) entry which is preliminary data.</text>
</comment>
<evidence type="ECO:0000313" key="2">
    <source>
        <dbReference type="Proteomes" id="UP000738517"/>
    </source>
</evidence>
<keyword evidence="2" id="KW-1185">Reference proteome</keyword>
<protein>
    <submittedName>
        <fullName evidence="1">Uncharacterized protein</fullName>
    </submittedName>
</protein>
<accession>A0ABW9YGN4</accession>
<sequence length="726" mass="76300">MKRKILAITIASVLGLVGCGGGSGGDDKKVIPQPTGTDFSGTVNKGIISNGKVEVCDTFDAQGCNAQGNYYYETTTNSSGKYSISDAPLDKPILVAVSKKNTSTTMKCDVATCTDASGAQVNFGQTFVVKDGWQLKTILPAANSATSVVNVTSLTDIAAKQALEDAGSSPVTTQIANRAKDTVEDIFGLEGSITELGSVDLTDPAQTQGAAPEDINAALYSAAVMSSAIDTDKLLTNKGDVYEVSTSLLDVIADAEQLVDNGSGEPLVKVSEVSKKELADHKAEQTTGDSGFKDIDGDGELDPIEVTPQPPAQGVVQAAKSFINDVRTTYLSVQDNGDLKKGLTDFGNELDVIAPLIEEKDVELALTNVQTAVEAITDAYEAQKAAPENTTYNYRGFTVAVDGTTYSAQRDNTAENVESTKVVAVISKVSISEGDQTTAEIDLGITSIDSSVDNVQLIATNSSAKVVGFSGEATVLSVESVALNLPNTQLAFVDAKTKKSANFTGHIHFDVKGLAAAEVQNNLEADQQTEAKSGSFMLANIRFGGDLATGGDSVGVYVNLVADNSLGYIYAEESKIFNVCSSGSVLGWNCNNVDTTRTPETQDKFVKTYLTAQVSTNVQNALNNAIAASVKLEVNRSQYNVAQAKATVEYNGVDTIIEAPVGLYDNVVNSAIIVRNTTGAVATVSEYEENVAGEISINGKKVASIEEIKNGLVLVRYLDGSFESLF</sequence>
<organism evidence="1 2">
    <name type="scientific">Photobacterium alginatilyticum</name>
    <dbReference type="NCBI Taxonomy" id="1775171"/>
    <lineage>
        <taxon>Bacteria</taxon>
        <taxon>Pseudomonadati</taxon>
        <taxon>Pseudomonadota</taxon>
        <taxon>Gammaproteobacteria</taxon>
        <taxon>Vibrionales</taxon>
        <taxon>Vibrionaceae</taxon>
        <taxon>Photobacterium</taxon>
    </lineage>
</organism>
<dbReference type="Proteomes" id="UP000738517">
    <property type="component" value="Unassembled WGS sequence"/>
</dbReference>
<dbReference type="EMBL" id="RSEJ01000008">
    <property type="protein sequence ID" value="NBI52898.1"/>
    <property type="molecule type" value="Genomic_DNA"/>
</dbReference>